<evidence type="ECO:0000313" key="2">
    <source>
        <dbReference type="Proteomes" id="UP000593574"/>
    </source>
</evidence>
<comment type="caution">
    <text evidence="1">The sequence shown here is derived from an EMBL/GenBank/DDBJ whole genome shotgun (WGS) entry which is preliminary data.</text>
</comment>
<gene>
    <name evidence="1" type="ORF">Golax_015275</name>
</gene>
<dbReference type="Proteomes" id="UP000593574">
    <property type="component" value="Unassembled WGS sequence"/>
</dbReference>
<keyword evidence="2" id="KW-1185">Reference proteome</keyword>
<evidence type="ECO:0000313" key="1">
    <source>
        <dbReference type="EMBL" id="MBA0716447.1"/>
    </source>
</evidence>
<dbReference type="EMBL" id="JABEZV010000007">
    <property type="protein sequence ID" value="MBA0716447.1"/>
    <property type="molecule type" value="Genomic_DNA"/>
</dbReference>
<accession>A0A7J8ZXB3</accession>
<proteinExistence type="predicted"/>
<protein>
    <submittedName>
        <fullName evidence="1">Uncharacterized protein</fullName>
    </submittedName>
</protein>
<name>A0A7J8ZXB3_9ROSI</name>
<sequence>MASGFLDITGFLEAVQVAQGGATKVLNSTLVRRINLQLAKLSQMDDP</sequence>
<organism evidence="1 2">
    <name type="scientific">Gossypium laxum</name>
    <dbReference type="NCBI Taxonomy" id="34288"/>
    <lineage>
        <taxon>Eukaryota</taxon>
        <taxon>Viridiplantae</taxon>
        <taxon>Streptophyta</taxon>
        <taxon>Embryophyta</taxon>
        <taxon>Tracheophyta</taxon>
        <taxon>Spermatophyta</taxon>
        <taxon>Magnoliopsida</taxon>
        <taxon>eudicotyledons</taxon>
        <taxon>Gunneridae</taxon>
        <taxon>Pentapetalae</taxon>
        <taxon>rosids</taxon>
        <taxon>malvids</taxon>
        <taxon>Malvales</taxon>
        <taxon>Malvaceae</taxon>
        <taxon>Malvoideae</taxon>
        <taxon>Gossypium</taxon>
    </lineage>
</organism>
<reference evidence="1 2" key="1">
    <citation type="journal article" date="2019" name="Genome Biol. Evol.">
        <title>Insights into the evolution of the New World diploid cottons (Gossypium, subgenus Houzingenia) based on genome sequencing.</title>
        <authorList>
            <person name="Grover C.E."/>
            <person name="Arick M.A. 2nd"/>
            <person name="Thrash A."/>
            <person name="Conover J.L."/>
            <person name="Sanders W.S."/>
            <person name="Peterson D.G."/>
            <person name="Frelichowski J.E."/>
            <person name="Scheffler J.A."/>
            <person name="Scheffler B.E."/>
            <person name="Wendel J.F."/>
        </authorList>
    </citation>
    <scope>NUCLEOTIDE SEQUENCE [LARGE SCALE GENOMIC DNA]</scope>
    <source>
        <strain evidence="1">4</strain>
        <tissue evidence="1">Leaf</tissue>
    </source>
</reference>
<feature type="non-terminal residue" evidence="1">
    <location>
        <position position="1"/>
    </location>
</feature>
<dbReference type="AlphaFoldDB" id="A0A7J8ZXB3"/>